<dbReference type="InterPro" id="IPR039491">
    <property type="entry name" value="REX1-B"/>
</dbReference>
<dbReference type="PANTHER" id="PTHR28309">
    <property type="entry name" value="REQUIRED FOR EXCISION 1-B DOMAIN-CONTAINING PROTEIN"/>
    <property type="match status" value="1"/>
</dbReference>
<evidence type="ECO:0000256" key="1">
    <source>
        <dbReference type="SAM" id="Coils"/>
    </source>
</evidence>
<organism evidence="2 3">
    <name type="scientific">Nematostella vectensis</name>
    <name type="common">Starlet sea anemone</name>
    <dbReference type="NCBI Taxonomy" id="45351"/>
    <lineage>
        <taxon>Eukaryota</taxon>
        <taxon>Metazoa</taxon>
        <taxon>Cnidaria</taxon>
        <taxon>Anthozoa</taxon>
        <taxon>Hexacorallia</taxon>
        <taxon>Actiniaria</taxon>
        <taxon>Edwardsiidae</taxon>
        <taxon>Nematostella</taxon>
    </lineage>
</organism>
<protein>
    <submittedName>
        <fullName evidence="2">Uncharacterized protein</fullName>
    </submittedName>
</protein>
<name>A7SB57_NEMVE</name>
<feature type="coiled-coil region" evidence="1">
    <location>
        <begin position="87"/>
        <end position="151"/>
    </location>
</feature>
<reference evidence="2 3" key="1">
    <citation type="journal article" date="2007" name="Science">
        <title>Sea anemone genome reveals ancestral eumetazoan gene repertoire and genomic organization.</title>
        <authorList>
            <person name="Putnam N.H."/>
            <person name="Srivastava M."/>
            <person name="Hellsten U."/>
            <person name="Dirks B."/>
            <person name="Chapman J."/>
            <person name="Salamov A."/>
            <person name="Terry A."/>
            <person name="Shapiro H."/>
            <person name="Lindquist E."/>
            <person name="Kapitonov V.V."/>
            <person name="Jurka J."/>
            <person name="Genikhovich G."/>
            <person name="Grigoriev I.V."/>
            <person name="Lucas S.M."/>
            <person name="Steele R.E."/>
            <person name="Finnerty J.R."/>
            <person name="Technau U."/>
            <person name="Martindale M.Q."/>
            <person name="Rokhsar D.S."/>
        </authorList>
    </citation>
    <scope>NUCLEOTIDE SEQUENCE [LARGE SCALE GENOMIC DNA]</scope>
    <source>
        <strain evidence="3">CH2 X CH6</strain>
    </source>
</reference>
<keyword evidence="1" id="KW-0175">Coiled coil</keyword>
<dbReference type="AlphaFoldDB" id="A7SB57"/>
<keyword evidence="3" id="KW-1185">Reference proteome</keyword>
<dbReference type="PANTHER" id="PTHR28309:SF1">
    <property type="entry name" value="REQUIRED FOR EXCISION 1-B DOMAIN-CONTAINING PROTEIN"/>
    <property type="match status" value="1"/>
</dbReference>
<sequence>MDGSLSEEAEAVSLKQHLKRFYAHQEDRVKTYKVFGEVFKAYLQDAPNYDFPTYRTYINEITLKFSNLSHDIREIEDVLRLNGESKLADLIRQVQQQEKAKLELTTKLQLAEQNERDHPEQDNSAEVKDIAARLQSTVAKINELLDDLKYEAEDILLAEDEEEMEGDR</sequence>
<dbReference type="OMA" id="MAMASCP"/>
<dbReference type="InParanoid" id="A7SB57"/>
<proteinExistence type="predicted"/>
<evidence type="ECO:0000313" key="3">
    <source>
        <dbReference type="Proteomes" id="UP000001593"/>
    </source>
</evidence>
<dbReference type="KEGG" id="nve:5510667"/>
<accession>A7SB57</accession>
<dbReference type="EMBL" id="DS469614">
    <property type="protein sequence ID" value="EDO39025.1"/>
    <property type="molecule type" value="Genomic_DNA"/>
</dbReference>
<dbReference type="HOGENOM" id="CLU_103386_2_0_1"/>
<gene>
    <name evidence="2" type="ORF">NEMVEDRAFT_v1g244077</name>
</gene>
<dbReference type="OrthoDB" id="434723at2759"/>
<dbReference type="Pfam" id="PF14966">
    <property type="entry name" value="DNA_repr_REX1B"/>
    <property type="match status" value="1"/>
</dbReference>
<dbReference type="eggNOG" id="ENOG502S01K">
    <property type="taxonomic scope" value="Eukaryota"/>
</dbReference>
<evidence type="ECO:0000313" key="2">
    <source>
        <dbReference type="EMBL" id="EDO39025.1"/>
    </source>
</evidence>
<dbReference type="Proteomes" id="UP000001593">
    <property type="component" value="Unassembled WGS sequence"/>
</dbReference>
<dbReference type="PhylomeDB" id="A7SB57"/>